<dbReference type="AlphaFoldDB" id="A0A9W9TQ64"/>
<evidence type="ECO:0000256" key="1">
    <source>
        <dbReference type="ARBA" id="ARBA00022630"/>
    </source>
</evidence>
<dbReference type="Pfam" id="PF13738">
    <property type="entry name" value="Pyr_redox_3"/>
    <property type="match status" value="1"/>
</dbReference>
<organism evidence="5 6">
    <name type="scientific">Penicillium chermesinum</name>
    <dbReference type="NCBI Taxonomy" id="63820"/>
    <lineage>
        <taxon>Eukaryota</taxon>
        <taxon>Fungi</taxon>
        <taxon>Dikarya</taxon>
        <taxon>Ascomycota</taxon>
        <taxon>Pezizomycotina</taxon>
        <taxon>Eurotiomycetes</taxon>
        <taxon>Eurotiomycetidae</taxon>
        <taxon>Eurotiales</taxon>
        <taxon>Aspergillaceae</taxon>
        <taxon>Penicillium</taxon>
    </lineage>
</organism>
<feature type="region of interest" description="Disordered" evidence="4">
    <location>
        <begin position="57"/>
        <end position="86"/>
    </location>
</feature>
<accession>A0A9W9TQ64</accession>
<dbReference type="GeneID" id="83202544"/>
<comment type="caution">
    <text evidence="5">The sequence shown here is derived from an EMBL/GenBank/DDBJ whole genome shotgun (WGS) entry which is preliminary data.</text>
</comment>
<dbReference type="RefSeq" id="XP_058330981.1">
    <property type="nucleotide sequence ID" value="XM_058475241.1"/>
</dbReference>
<dbReference type="Proteomes" id="UP001150941">
    <property type="component" value="Unassembled WGS sequence"/>
</dbReference>
<keyword evidence="2" id="KW-0274">FAD</keyword>
<dbReference type="PIRSF" id="PIRSF000332">
    <property type="entry name" value="FMO"/>
    <property type="match status" value="1"/>
</dbReference>
<dbReference type="GO" id="GO:0050660">
    <property type="term" value="F:flavin adenine dinucleotide binding"/>
    <property type="evidence" value="ECO:0007669"/>
    <property type="project" value="InterPro"/>
</dbReference>
<dbReference type="SUPFAM" id="SSF51905">
    <property type="entry name" value="FAD/NAD(P)-binding domain"/>
    <property type="match status" value="2"/>
</dbReference>
<dbReference type="OrthoDB" id="66881at2759"/>
<proteinExistence type="predicted"/>
<keyword evidence="3" id="KW-0560">Oxidoreductase</keyword>
<evidence type="ECO:0000313" key="5">
    <source>
        <dbReference type="EMBL" id="KAJ5232989.1"/>
    </source>
</evidence>
<evidence type="ECO:0000256" key="4">
    <source>
        <dbReference type="SAM" id="MobiDB-lite"/>
    </source>
</evidence>
<evidence type="ECO:0008006" key="7">
    <source>
        <dbReference type="Google" id="ProtNLM"/>
    </source>
</evidence>
<keyword evidence="6" id="KW-1185">Reference proteome</keyword>
<dbReference type="EMBL" id="JAPQKS010000004">
    <property type="protein sequence ID" value="KAJ5232989.1"/>
    <property type="molecule type" value="Genomic_DNA"/>
</dbReference>
<evidence type="ECO:0000256" key="2">
    <source>
        <dbReference type="ARBA" id="ARBA00022827"/>
    </source>
</evidence>
<evidence type="ECO:0000313" key="6">
    <source>
        <dbReference type="Proteomes" id="UP001150941"/>
    </source>
</evidence>
<dbReference type="Gene3D" id="3.50.50.60">
    <property type="entry name" value="FAD/NAD(P)-binding domain"/>
    <property type="match status" value="2"/>
</dbReference>
<dbReference type="PANTHER" id="PTHR23023">
    <property type="entry name" value="DIMETHYLANILINE MONOOXYGENASE"/>
    <property type="match status" value="1"/>
</dbReference>
<gene>
    <name evidence="5" type="ORF">N7468_005945</name>
</gene>
<protein>
    <recommendedName>
        <fullName evidence="7">Dimethylaniline monooxygenase</fullName>
    </recommendedName>
</protein>
<reference evidence="5" key="1">
    <citation type="submission" date="2022-11" db="EMBL/GenBank/DDBJ databases">
        <authorList>
            <person name="Petersen C."/>
        </authorList>
    </citation>
    <scope>NUCLEOTIDE SEQUENCE</scope>
    <source>
        <strain evidence="5">IBT 19713</strain>
    </source>
</reference>
<dbReference type="GO" id="GO:0050661">
    <property type="term" value="F:NADP binding"/>
    <property type="evidence" value="ECO:0007669"/>
    <property type="project" value="InterPro"/>
</dbReference>
<evidence type="ECO:0000256" key="3">
    <source>
        <dbReference type="ARBA" id="ARBA00023002"/>
    </source>
</evidence>
<name>A0A9W9TQ64_9EURO</name>
<dbReference type="GO" id="GO:0016491">
    <property type="term" value="F:oxidoreductase activity"/>
    <property type="evidence" value="ECO:0007669"/>
    <property type="project" value="UniProtKB-KW"/>
</dbReference>
<dbReference type="InterPro" id="IPR036188">
    <property type="entry name" value="FAD/NAD-bd_sf"/>
</dbReference>
<dbReference type="InterPro" id="IPR000960">
    <property type="entry name" value="Flavin_mOase"/>
</dbReference>
<dbReference type="InterPro" id="IPR050346">
    <property type="entry name" value="FMO-like"/>
</dbReference>
<dbReference type="PRINTS" id="PR00419">
    <property type="entry name" value="ADXRDTASE"/>
</dbReference>
<sequence>MGPRYRRVAVIGAGPSGISAVKALHEEKVFDTIRIFERQGRVGGIWHLDQVPDVFPGAKGSPKQQAVPADLPQLSPPSPEDTTVRSGIYEGLDSNVGAEAMSFTHTPFPQINSAASTRIFGRLNPTRPFRVITRYLEDLFRAYHHLASLNTTVVKVEKNDGIWNLTLRRKGHFEGSEPKEYWWQEQFDAVIVASGHYSVPFVPDVPGLDAAFKLHPTRFEHSKSFRHADNYVGKKVVVVGGNVSAADAVSDLYGIVQAPLEISQRTHNEALDSAWNLPNVQRRPGLKSIEGTGQNLAVEYTDGSRTEGVDKIIFATGYRLSYPFLTPDPVTPNNRAAGFYQHVFKIGDPSLALVGQVRGALSFRVYEYQAVAVARYFAGRNNVDLPSPQEQDNWEVERLKYKGNSAVFHEIKPDFAEYFNFLADLAGPAAPDSDAYALPRFDEKWVEQGFKILALKNEWWQSIQNTEKAIVPAKL</sequence>
<reference evidence="5" key="2">
    <citation type="journal article" date="2023" name="IMA Fungus">
        <title>Comparative genomic study of the Penicillium genus elucidates a diverse pangenome and 15 lateral gene transfer events.</title>
        <authorList>
            <person name="Petersen C."/>
            <person name="Sorensen T."/>
            <person name="Nielsen M.R."/>
            <person name="Sondergaard T.E."/>
            <person name="Sorensen J.L."/>
            <person name="Fitzpatrick D.A."/>
            <person name="Frisvad J.C."/>
            <person name="Nielsen K.L."/>
        </authorList>
    </citation>
    <scope>NUCLEOTIDE SEQUENCE</scope>
    <source>
        <strain evidence="5">IBT 19713</strain>
    </source>
</reference>
<keyword evidence="1" id="KW-0285">Flavoprotein</keyword>